<evidence type="ECO:0000256" key="1">
    <source>
        <dbReference type="ARBA" id="ARBA00010617"/>
    </source>
</evidence>
<protein>
    <recommendedName>
        <fullName evidence="10">Cytochrome P450</fullName>
    </recommendedName>
</protein>
<evidence type="ECO:0000256" key="2">
    <source>
        <dbReference type="ARBA" id="ARBA00022723"/>
    </source>
</evidence>
<dbReference type="GO" id="GO:0005506">
    <property type="term" value="F:iron ion binding"/>
    <property type="evidence" value="ECO:0007669"/>
    <property type="project" value="InterPro"/>
</dbReference>
<evidence type="ECO:0000256" key="3">
    <source>
        <dbReference type="ARBA" id="ARBA00023002"/>
    </source>
</evidence>
<dbReference type="GeneID" id="25291683"/>
<feature type="transmembrane region" description="Helical" evidence="7">
    <location>
        <begin position="12"/>
        <end position="30"/>
    </location>
</feature>
<evidence type="ECO:0000313" key="8">
    <source>
        <dbReference type="EMBL" id="KIX05640.1"/>
    </source>
</evidence>
<dbReference type="STRING" id="1442369.A0A0D2J946"/>
<evidence type="ECO:0000256" key="5">
    <source>
        <dbReference type="PIRSR" id="PIRSR602401-1"/>
    </source>
</evidence>
<keyword evidence="9" id="KW-1185">Reference proteome</keyword>
<dbReference type="GO" id="GO:0020037">
    <property type="term" value="F:heme binding"/>
    <property type="evidence" value="ECO:0007669"/>
    <property type="project" value="InterPro"/>
</dbReference>
<dbReference type="PANTHER" id="PTHR46300:SF12">
    <property type="entry name" value="P450, PUTATIVE (EUROFUNG)-RELATED"/>
    <property type="match status" value="1"/>
</dbReference>
<keyword evidence="2 5" id="KW-0479">Metal-binding</keyword>
<comment type="similarity">
    <text evidence="1 6">Belongs to the cytochrome P450 family.</text>
</comment>
<gene>
    <name evidence="8" type="ORF">Z518_03612</name>
</gene>
<keyword evidence="5 6" id="KW-0349">Heme</keyword>
<dbReference type="AlphaFoldDB" id="A0A0D2J946"/>
<evidence type="ECO:0000256" key="4">
    <source>
        <dbReference type="ARBA" id="ARBA00023004"/>
    </source>
</evidence>
<feature type="binding site" description="axial binding residue" evidence="5">
    <location>
        <position position="442"/>
    </location>
    <ligand>
        <name>heme</name>
        <dbReference type="ChEBI" id="CHEBI:30413"/>
    </ligand>
    <ligandPart>
        <name>Fe</name>
        <dbReference type="ChEBI" id="CHEBI:18248"/>
    </ligandPart>
</feature>
<organism evidence="8 9">
    <name type="scientific">Rhinocladiella mackenziei CBS 650.93</name>
    <dbReference type="NCBI Taxonomy" id="1442369"/>
    <lineage>
        <taxon>Eukaryota</taxon>
        <taxon>Fungi</taxon>
        <taxon>Dikarya</taxon>
        <taxon>Ascomycota</taxon>
        <taxon>Pezizomycotina</taxon>
        <taxon>Eurotiomycetes</taxon>
        <taxon>Chaetothyriomycetidae</taxon>
        <taxon>Chaetothyriales</taxon>
        <taxon>Herpotrichiellaceae</taxon>
        <taxon>Rhinocladiella</taxon>
    </lineage>
</organism>
<dbReference type="InterPro" id="IPR017972">
    <property type="entry name" value="Cyt_P450_CS"/>
</dbReference>
<dbReference type="VEuPathDB" id="FungiDB:Z518_03612"/>
<keyword evidence="7" id="KW-0812">Transmembrane</keyword>
<evidence type="ECO:0000256" key="7">
    <source>
        <dbReference type="SAM" id="Phobius"/>
    </source>
</evidence>
<dbReference type="Gene3D" id="1.10.630.10">
    <property type="entry name" value="Cytochrome P450"/>
    <property type="match status" value="1"/>
</dbReference>
<dbReference type="RefSeq" id="XP_013272776.1">
    <property type="nucleotide sequence ID" value="XM_013417322.1"/>
</dbReference>
<proteinExistence type="inferred from homology"/>
<dbReference type="Proteomes" id="UP000053617">
    <property type="component" value="Unassembled WGS sequence"/>
</dbReference>
<dbReference type="PRINTS" id="PR00463">
    <property type="entry name" value="EP450I"/>
</dbReference>
<name>A0A0D2J946_9EURO</name>
<dbReference type="Pfam" id="PF00067">
    <property type="entry name" value="p450"/>
    <property type="match status" value="1"/>
</dbReference>
<dbReference type="PANTHER" id="PTHR46300">
    <property type="entry name" value="P450, PUTATIVE (EUROFUNG)-RELATED-RELATED"/>
    <property type="match status" value="1"/>
</dbReference>
<dbReference type="CDD" id="cd11065">
    <property type="entry name" value="CYP64-like"/>
    <property type="match status" value="1"/>
</dbReference>
<accession>A0A0D2J946</accession>
<dbReference type="InterPro" id="IPR001128">
    <property type="entry name" value="Cyt_P450"/>
</dbReference>
<dbReference type="OrthoDB" id="1103324at2759"/>
<dbReference type="InterPro" id="IPR002401">
    <property type="entry name" value="Cyt_P450_E_grp-I"/>
</dbReference>
<dbReference type="PROSITE" id="PS00086">
    <property type="entry name" value="CYTOCHROME_P450"/>
    <property type="match status" value="1"/>
</dbReference>
<evidence type="ECO:0000313" key="9">
    <source>
        <dbReference type="Proteomes" id="UP000053617"/>
    </source>
</evidence>
<comment type="cofactor">
    <cofactor evidence="5">
        <name>heme</name>
        <dbReference type="ChEBI" id="CHEBI:30413"/>
    </cofactor>
</comment>
<keyword evidence="6" id="KW-0503">Monooxygenase</keyword>
<dbReference type="GO" id="GO:0016705">
    <property type="term" value="F:oxidoreductase activity, acting on paired donors, with incorporation or reduction of molecular oxygen"/>
    <property type="evidence" value="ECO:0007669"/>
    <property type="project" value="InterPro"/>
</dbReference>
<dbReference type="InterPro" id="IPR036396">
    <property type="entry name" value="Cyt_P450_sf"/>
</dbReference>
<sequence>MAVQVFVQANNVLAFFSIAAAVFLLQKILFTPGTKYHYPPGPKGIPVFGNLFQMPQKYPGPRLMEWAKEYGDMFTLKLGSRKWVFLNSTEAVRDLLDRRGRLYISRPVFAITQDIAFGGKRVVLMGYTETWRNLRKVMHQLLMASNQETYKPFQDVESKTMVWQFLKSPERFYEHAARYSNYDLLMDVVFGRRTSMQEENTRLLFSTSEDFLSSQATPSTTLAEQFPGFVKALPKPLQWFRPNAERIYKKTFGVYTAFLNELAQRVKDGQDPQCFARGLTDVAEKYGFDETQKAFCVGTIIEAGSDTTRNQVIILIATAAKFPEWVATVRRELDKVCGDAERLPTFDDWNELPYMIAVIKESLRWRSNLTVPGVPRTLIEDDEYRGFKFEKGTIFTFNNFAICHNEREFSQNEYFRPERHLNADLQDALKGHLGFGAGRRLCPGHHVAMRNMFITFSRLLYYFDFKEVPGAPINDWEIEAMAHEKAPYEIQIIPRSEAHVRLIERECEQLTMELNELEKGK</sequence>
<evidence type="ECO:0000256" key="6">
    <source>
        <dbReference type="RuleBase" id="RU000461"/>
    </source>
</evidence>
<dbReference type="EMBL" id="KN847477">
    <property type="protein sequence ID" value="KIX05640.1"/>
    <property type="molecule type" value="Genomic_DNA"/>
</dbReference>
<dbReference type="InterPro" id="IPR050364">
    <property type="entry name" value="Cytochrome_P450_fung"/>
</dbReference>
<evidence type="ECO:0008006" key="10">
    <source>
        <dbReference type="Google" id="ProtNLM"/>
    </source>
</evidence>
<keyword evidence="4 5" id="KW-0408">Iron</keyword>
<keyword evidence="3 6" id="KW-0560">Oxidoreductase</keyword>
<dbReference type="SUPFAM" id="SSF48264">
    <property type="entry name" value="Cytochrome P450"/>
    <property type="match status" value="1"/>
</dbReference>
<dbReference type="HOGENOM" id="CLU_001570_2_1_1"/>
<keyword evidence="7" id="KW-0472">Membrane</keyword>
<keyword evidence="7" id="KW-1133">Transmembrane helix</keyword>
<reference evidence="8 9" key="1">
    <citation type="submission" date="2015-01" db="EMBL/GenBank/DDBJ databases">
        <title>The Genome Sequence of Rhinocladiella mackenzie CBS 650.93.</title>
        <authorList>
            <consortium name="The Broad Institute Genomics Platform"/>
            <person name="Cuomo C."/>
            <person name="de Hoog S."/>
            <person name="Gorbushina A."/>
            <person name="Stielow B."/>
            <person name="Teixiera M."/>
            <person name="Abouelleil A."/>
            <person name="Chapman S.B."/>
            <person name="Priest M."/>
            <person name="Young S.K."/>
            <person name="Wortman J."/>
            <person name="Nusbaum C."/>
            <person name="Birren B."/>
        </authorList>
    </citation>
    <scope>NUCLEOTIDE SEQUENCE [LARGE SCALE GENOMIC DNA]</scope>
    <source>
        <strain evidence="8 9">CBS 650.93</strain>
    </source>
</reference>
<dbReference type="GO" id="GO:0004497">
    <property type="term" value="F:monooxygenase activity"/>
    <property type="evidence" value="ECO:0007669"/>
    <property type="project" value="UniProtKB-KW"/>
</dbReference>